<protein>
    <recommendedName>
        <fullName evidence="4">G protein-coupled receptor</fullName>
    </recommendedName>
</protein>
<organism evidence="2 3">
    <name type="scientific">Pristionchus entomophagus</name>
    <dbReference type="NCBI Taxonomy" id="358040"/>
    <lineage>
        <taxon>Eukaryota</taxon>
        <taxon>Metazoa</taxon>
        <taxon>Ecdysozoa</taxon>
        <taxon>Nematoda</taxon>
        <taxon>Chromadorea</taxon>
        <taxon>Rhabditida</taxon>
        <taxon>Rhabditina</taxon>
        <taxon>Diplogasteromorpha</taxon>
        <taxon>Diplogasteroidea</taxon>
        <taxon>Neodiplogasteridae</taxon>
        <taxon>Pristionchus</taxon>
    </lineage>
</organism>
<dbReference type="AlphaFoldDB" id="A0AAV5TJ72"/>
<name>A0AAV5TJ72_9BILA</name>
<dbReference type="Proteomes" id="UP001432027">
    <property type="component" value="Unassembled WGS sequence"/>
</dbReference>
<feature type="transmembrane region" description="Helical" evidence="1">
    <location>
        <begin position="33"/>
        <end position="56"/>
    </location>
</feature>
<dbReference type="EMBL" id="BTSX01000004">
    <property type="protein sequence ID" value="GMS94453.1"/>
    <property type="molecule type" value="Genomic_DNA"/>
</dbReference>
<gene>
    <name evidence="2" type="ORF">PENTCL1PPCAC_16628</name>
</gene>
<proteinExistence type="predicted"/>
<evidence type="ECO:0000313" key="2">
    <source>
        <dbReference type="EMBL" id="GMS94453.1"/>
    </source>
</evidence>
<feature type="transmembrane region" description="Helical" evidence="1">
    <location>
        <begin position="62"/>
        <end position="88"/>
    </location>
</feature>
<evidence type="ECO:0000256" key="1">
    <source>
        <dbReference type="SAM" id="Phobius"/>
    </source>
</evidence>
<evidence type="ECO:0000313" key="3">
    <source>
        <dbReference type="Proteomes" id="UP001432027"/>
    </source>
</evidence>
<keyword evidence="1" id="KW-0472">Membrane</keyword>
<reference evidence="2" key="1">
    <citation type="submission" date="2023-10" db="EMBL/GenBank/DDBJ databases">
        <title>Genome assembly of Pristionchus species.</title>
        <authorList>
            <person name="Yoshida K."/>
            <person name="Sommer R.J."/>
        </authorList>
    </citation>
    <scope>NUCLEOTIDE SEQUENCE</scope>
    <source>
        <strain evidence="2">RS0144</strain>
    </source>
</reference>
<keyword evidence="3" id="KW-1185">Reference proteome</keyword>
<sequence>MIATRFQWSDDDSLSRRHRTMEILRENNLLQAFLPYLLISSSVQILEGIAVMHWIVPIDHRYYLVAHCVFYLTISIRVLFDLLIPILAHPVIKTDAKKTMRSLAKRFDPDRTAITEVAPVHSTTRRLSIVKSTNGQRLSFSPEEEKEMYFAGYDQVWGGPP</sequence>
<keyword evidence="1" id="KW-0812">Transmembrane</keyword>
<keyword evidence="1" id="KW-1133">Transmembrane helix</keyword>
<feature type="non-terminal residue" evidence="2">
    <location>
        <position position="161"/>
    </location>
</feature>
<accession>A0AAV5TJ72</accession>
<evidence type="ECO:0008006" key="4">
    <source>
        <dbReference type="Google" id="ProtNLM"/>
    </source>
</evidence>
<comment type="caution">
    <text evidence="2">The sequence shown here is derived from an EMBL/GenBank/DDBJ whole genome shotgun (WGS) entry which is preliminary data.</text>
</comment>